<evidence type="ECO:0000256" key="2">
    <source>
        <dbReference type="ARBA" id="ARBA00010907"/>
    </source>
</evidence>
<dbReference type="WBParaSite" id="nRc.2.0.1.t45120-RA">
    <property type="protein sequence ID" value="nRc.2.0.1.t45120-RA"/>
    <property type="gene ID" value="nRc.2.0.1.g45120"/>
</dbReference>
<keyword evidence="6" id="KW-0653">Protein transport</keyword>
<evidence type="ECO:0000256" key="3">
    <source>
        <dbReference type="ARBA" id="ARBA00022448"/>
    </source>
</evidence>
<dbReference type="FunFam" id="1.25.10.10:FF:000027">
    <property type="entry name" value="Importin subunit beta-1"/>
    <property type="match status" value="1"/>
</dbReference>
<comment type="similarity">
    <text evidence="2">Belongs to the importin beta family. Importin beta-1 subfamily.</text>
</comment>
<evidence type="ECO:0000259" key="7">
    <source>
        <dbReference type="Pfam" id="PF25574"/>
    </source>
</evidence>
<keyword evidence="3" id="KW-0813">Transport</keyword>
<dbReference type="Proteomes" id="UP000887565">
    <property type="component" value="Unplaced"/>
</dbReference>
<dbReference type="PANTHER" id="PTHR10527">
    <property type="entry name" value="IMPORTIN BETA"/>
    <property type="match status" value="1"/>
</dbReference>
<proteinExistence type="inferred from homology"/>
<dbReference type="GO" id="GO:0005737">
    <property type="term" value="C:cytoplasm"/>
    <property type="evidence" value="ECO:0007669"/>
    <property type="project" value="UniProtKB-SubCell"/>
</dbReference>
<accession>A0A915L5R3</accession>
<reference evidence="9" key="1">
    <citation type="submission" date="2022-11" db="UniProtKB">
        <authorList>
            <consortium name="WormBaseParasite"/>
        </authorList>
    </citation>
    <scope>IDENTIFICATION</scope>
</reference>
<evidence type="ECO:0000313" key="8">
    <source>
        <dbReference type="Proteomes" id="UP000887565"/>
    </source>
</evidence>
<name>A0A915L5R3_ROMCU</name>
<dbReference type="InterPro" id="IPR016024">
    <property type="entry name" value="ARM-type_fold"/>
</dbReference>
<keyword evidence="4" id="KW-0963">Cytoplasm</keyword>
<protein>
    <recommendedName>
        <fullName evidence="7">Importin subunit beta-1/Transportin-1-like TPR repeats domain-containing protein</fullName>
    </recommendedName>
</protein>
<evidence type="ECO:0000256" key="1">
    <source>
        <dbReference type="ARBA" id="ARBA00004496"/>
    </source>
</evidence>
<dbReference type="InterPro" id="IPR011989">
    <property type="entry name" value="ARM-like"/>
</dbReference>
<keyword evidence="8" id="KW-1185">Reference proteome</keyword>
<evidence type="ECO:0000313" key="9">
    <source>
        <dbReference type="WBParaSite" id="nRc.2.0.1.t45120-RA"/>
    </source>
</evidence>
<dbReference type="Pfam" id="PF13513">
    <property type="entry name" value="HEAT_EZ"/>
    <property type="match status" value="1"/>
</dbReference>
<dbReference type="OMA" id="QQYQERW"/>
<evidence type="ECO:0000256" key="6">
    <source>
        <dbReference type="ARBA" id="ARBA00022927"/>
    </source>
</evidence>
<organism evidence="8 9">
    <name type="scientific">Romanomermis culicivorax</name>
    <name type="common">Nematode worm</name>
    <dbReference type="NCBI Taxonomy" id="13658"/>
    <lineage>
        <taxon>Eukaryota</taxon>
        <taxon>Metazoa</taxon>
        <taxon>Ecdysozoa</taxon>
        <taxon>Nematoda</taxon>
        <taxon>Enoplea</taxon>
        <taxon>Dorylaimia</taxon>
        <taxon>Mermithida</taxon>
        <taxon>Mermithoidea</taxon>
        <taxon>Mermithidae</taxon>
        <taxon>Romanomermis</taxon>
    </lineage>
</organism>
<feature type="domain" description="Importin subunit beta-1/Transportin-1-like TPR repeats" evidence="7">
    <location>
        <begin position="235"/>
        <end position="635"/>
    </location>
</feature>
<comment type="subcellular location">
    <subcellularLocation>
        <location evidence="1">Cytoplasm</location>
    </subcellularLocation>
</comment>
<dbReference type="InterPro" id="IPR040122">
    <property type="entry name" value="Importin_beta"/>
</dbReference>
<keyword evidence="5" id="KW-0677">Repeat</keyword>
<dbReference type="Pfam" id="PF25574">
    <property type="entry name" value="TPR_IMB1"/>
    <property type="match status" value="1"/>
</dbReference>
<dbReference type="AlphaFoldDB" id="A0A915L5R3"/>
<dbReference type="SUPFAM" id="SSF48371">
    <property type="entry name" value="ARM repeat"/>
    <property type="match status" value="1"/>
</dbReference>
<sequence>MQVVCEATQIKADKRVCVAALQCLVNIMSLYYQYMELYMANALFRITYEAMKSTEDDICLQGIEFWSNVCDEEIELAVEAEEASEQGRPPEHVSKFYAKGALKFILPIVLECLTRQDEHDDEDEWNPAKAAGVCLMLMSQCVGNEVLVQSLDFITLNIVHADWRYRDASVMAFGSVLDGVDGDQLKTLTVQALPTMIGLLKDVQIIVRDSAAWCLGRLCEVCPEVVLVPEVLRILLPALSESLHQEARVATNVCWAISGLAQAAYEQANENSHSDDTQPETYILSSCFEAMVSELLKATDRPDSHMSNLRNAAYEAVMELIKNSPKDCYPIVRNTTVIILKKLEILSRMENNVQSTSDAGQLHDLQSLLCATLQSVLSKVQKEDALQISNEVMSALLQIMTHAARGTTVMEDALMAASALITVLGSDFMPYFEHFKMFLIAGLRNHSEHQVCQAAVGIVADLSRSLGDKILPFTDELLSLLLEILNDSTMDKSVRPQVVAVFGDVALAIGPHFFKYLETILTVLMQAATADVDRTDFDAVDYLNQLRESCLEAYTGILQGFKGDSKELTGELQRIQPYINQIIEFLDRISADANQPDSVLAAAAGLIGDLLTVYGASILKALDRDPIQNLLHKARWSKSAKAKTLGNWASKVLRKLRP</sequence>
<dbReference type="Gene3D" id="1.25.10.10">
    <property type="entry name" value="Leucine-rich Repeat Variant"/>
    <property type="match status" value="1"/>
</dbReference>
<evidence type="ECO:0000256" key="4">
    <source>
        <dbReference type="ARBA" id="ARBA00022490"/>
    </source>
</evidence>
<dbReference type="InterPro" id="IPR058584">
    <property type="entry name" value="IMB1_TNPO1-like_TPR"/>
</dbReference>
<evidence type="ECO:0000256" key="5">
    <source>
        <dbReference type="ARBA" id="ARBA00022737"/>
    </source>
</evidence>
<dbReference type="GO" id="GO:0006606">
    <property type="term" value="P:protein import into nucleus"/>
    <property type="evidence" value="ECO:0007669"/>
    <property type="project" value="InterPro"/>
</dbReference>